<comment type="caution">
    <text evidence="5">The sequence shown here is derived from an EMBL/GenBank/DDBJ whole genome shotgun (WGS) entry which is preliminary data.</text>
</comment>
<reference evidence="5 6" key="2">
    <citation type="submission" date="2020-02" db="EMBL/GenBank/DDBJ databases">
        <title>Candidatus Galacturonibacter soehngenii shows hetero-acetogenic catabolism of galacturonic acid but lacks a canonical carbon monoxide dehydrogenase/acetyl-CoA synthase complex.</title>
        <authorList>
            <person name="Diender M."/>
            <person name="Stouten G.R."/>
            <person name="Petersen J.F."/>
            <person name="Nielsen P.H."/>
            <person name="Dueholm M.S."/>
            <person name="Pronk J.T."/>
            <person name="Van Loosdrecht M.C.M."/>
        </authorList>
    </citation>
    <scope>NUCLEOTIDE SEQUENCE [LARGE SCALE GENOMIC DNA]</scope>
    <source>
        <strain evidence="5">GalUA</strain>
    </source>
</reference>
<organism evidence="5 6">
    <name type="scientific">Candidatus Galacturonatibacter soehngenii</name>
    <dbReference type="NCBI Taxonomy" id="2307010"/>
    <lineage>
        <taxon>Bacteria</taxon>
        <taxon>Bacillati</taxon>
        <taxon>Bacillota</taxon>
        <taxon>Clostridia</taxon>
        <taxon>Lachnospirales</taxon>
        <taxon>Lachnospiraceae</taxon>
        <taxon>Candidatus Galacturonatibacter</taxon>
    </lineage>
</organism>
<evidence type="ECO:0000313" key="5">
    <source>
        <dbReference type="EMBL" id="KAB1435810.1"/>
    </source>
</evidence>
<dbReference type="Gene3D" id="1.10.260.40">
    <property type="entry name" value="lambda repressor-like DNA-binding domains"/>
    <property type="match status" value="1"/>
</dbReference>
<dbReference type="PANTHER" id="PTHR30146:SF109">
    <property type="entry name" value="HTH-TYPE TRANSCRIPTIONAL REGULATOR GALS"/>
    <property type="match status" value="1"/>
</dbReference>
<dbReference type="AlphaFoldDB" id="A0A7V7QI46"/>
<dbReference type="SUPFAM" id="SSF47413">
    <property type="entry name" value="lambda repressor-like DNA-binding domains"/>
    <property type="match status" value="1"/>
</dbReference>
<dbReference type="Pfam" id="PF00532">
    <property type="entry name" value="Peripla_BP_1"/>
    <property type="match status" value="1"/>
</dbReference>
<dbReference type="Pfam" id="PF00356">
    <property type="entry name" value="LacI"/>
    <property type="match status" value="1"/>
</dbReference>
<dbReference type="Proteomes" id="UP000461768">
    <property type="component" value="Unassembled WGS sequence"/>
</dbReference>
<accession>A0A7V7QI46</accession>
<dbReference type="RefSeq" id="WP_151147381.1">
    <property type="nucleotide sequence ID" value="NZ_WAGX01000007.1"/>
</dbReference>
<dbReference type="CDD" id="cd01392">
    <property type="entry name" value="HTH_LacI"/>
    <property type="match status" value="1"/>
</dbReference>
<dbReference type="InterPro" id="IPR001761">
    <property type="entry name" value="Peripla_BP/Lac1_sug-bd_dom"/>
</dbReference>
<feature type="domain" description="HTH lacI-type" evidence="4">
    <location>
        <begin position="3"/>
        <end position="56"/>
    </location>
</feature>
<dbReference type="PANTHER" id="PTHR30146">
    <property type="entry name" value="LACI-RELATED TRANSCRIPTIONAL REPRESSOR"/>
    <property type="match status" value="1"/>
</dbReference>
<dbReference type="InterPro" id="IPR028082">
    <property type="entry name" value="Peripla_BP_I"/>
</dbReference>
<sequence length="343" mass="38149">MAATIRDITKMTGLSLATVSKYLNGGNVLPENRTLIEHAIKELNYEVNEVARGLAKNRTKTIGVLIHNLDNIFAGTIIAHIEDILRQHDYGTIVCDCRGDIDLEEQEIKFLLSKRVDGIITIPTSGNSKYLDSVVSRGIPIVLIDRTFEDKRFDCVLVDNSEASFQAVTTLIQKGHEKISIVCGNDNEYTARERLLGYYKALENNNIKIDLDFVKRGSLTVEHGYEATKSLMTVTNRPTALYLTNYEITLGAIIAINELGLSFPDDVSIIGFDNLMLSKVVKPTLWMVVQPMEEIATSAAHIMLKRLQDTNQSSTTNDTVTEREAVRVSLNTSLLTGNSIKQL</sequence>
<evidence type="ECO:0000313" key="6">
    <source>
        <dbReference type="Proteomes" id="UP000461768"/>
    </source>
</evidence>
<keyword evidence="2" id="KW-0238">DNA-binding</keyword>
<evidence type="ECO:0000256" key="3">
    <source>
        <dbReference type="ARBA" id="ARBA00023163"/>
    </source>
</evidence>
<dbReference type="OrthoDB" id="9813468at2"/>
<keyword evidence="6" id="KW-1185">Reference proteome</keyword>
<dbReference type="InterPro" id="IPR010982">
    <property type="entry name" value="Lambda_DNA-bd_dom_sf"/>
</dbReference>
<dbReference type="PROSITE" id="PS50932">
    <property type="entry name" value="HTH_LACI_2"/>
    <property type="match status" value="1"/>
</dbReference>
<proteinExistence type="predicted"/>
<name>A0A7V7QI46_9FIRM</name>
<evidence type="ECO:0000256" key="2">
    <source>
        <dbReference type="ARBA" id="ARBA00023125"/>
    </source>
</evidence>
<keyword evidence="1" id="KW-0805">Transcription regulation</keyword>
<gene>
    <name evidence="5" type="ORF">F7O84_15650</name>
</gene>
<dbReference type="GO" id="GO:0003700">
    <property type="term" value="F:DNA-binding transcription factor activity"/>
    <property type="evidence" value="ECO:0007669"/>
    <property type="project" value="TreeGrafter"/>
</dbReference>
<dbReference type="EMBL" id="WAGX01000007">
    <property type="protein sequence ID" value="KAB1435810.1"/>
    <property type="molecule type" value="Genomic_DNA"/>
</dbReference>
<evidence type="ECO:0000256" key="1">
    <source>
        <dbReference type="ARBA" id="ARBA00023015"/>
    </source>
</evidence>
<dbReference type="SUPFAM" id="SSF53822">
    <property type="entry name" value="Periplasmic binding protein-like I"/>
    <property type="match status" value="1"/>
</dbReference>
<dbReference type="Gene3D" id="3.40.50.2300">
    <property type="match status" value="2"/>
</dbReference>
<protein>
    <submittedName>
        <fullName evidence="5">LacI family transcriptional regulator</fullName>
    </submittedName>
</protein>
<reference evidence="5 6" key="1">
    <citation type="submission" date="2019-09" db="EMBL/GenBank/DDBJ databases">
        <authorList>
            <person name="Valk L.C."/>
        </authorList>
    </citation>
    <scope>NUCLEOTIDE SEQUENCE [LARGE SCALE GENOMIC DNA]</scope>
    <source>
        <strain evidence="5">GalUA</strain>
    </source>
</reference>
<dbReference type="CDD" id="cd06267">
    <property type="entry name" value="PBP1_LacI_sugar_binding-like"/>
    <property type="match status" value="1"/>
</dbReference>
<dbReference type="InterPro" id="IPR000843">
    <property type="entry name" value="HTH_LacI"/>
</dbReference>
<keyword evidence="3" id="KW-0804">Transcription</keyword>
<evidence type="ECO:0000259" key="4">
    <source>
        <dbReference type="PROSITE" id="PS50932"/>
    </source>
</evidence>
<dbReference type="GO" id="GO:0000976">
    <property type="term" value="F:transcription cis-regulatory region binding"/>
    <property type="evidence" value="ECO:0007669"/>
    <property type="project" value="TreeGrafter"/>
</dbReference>
<dbReference type="SMART" id="SM00354">
    <property type="entry name" value="HTH_LACI"/>
    <property type="match status" value="1"/>
</dbReference>